<dbReference type="PANTHER" id="PTHR30469">
    <property type="entry name" value="MULTIDRUG RESISTANCE PROTEIN MDTA"/>
    <property type="match status" value="1"/>
</dbReference>
<comment type="caution">
    <text evidence="6">The sequence shown here is derived from an EMBL/GenBank/DDBJ whole genome shotgun (WGS) entry which is preliminary data.</text>
</comment>
<feature type="region of interest" description="Disordered" evidence="2">
    <location>
        <begin position="1"/>
        <end position="30"/>
    </location>
</feature>
<evidence type="ECO:0000256" key="1">
    <source>
        <dbReference type="ARBA" id="ARBA00009477"/>
    </source>
</evidence>
<feature type="domain" description="Multidrug resistance protein MdtA-like barrel-sandwich hybrid" evidence="4">
    <location>
        <begin position="88"/>
        <end position="227"/>
    </location>
</feature>
<feature type="region of interest" description="Disordered" evidence="2">
    <location>
        <begin position="392"/>
        <end position="426"/>
    </location>
</feature>
<dbReference type="PANTHER" id="PTHR30469:SF33">
    <property type="entry name" value="SLR1207 PROTEIN"/>
    <property type="match status" value="1"/>
</dbReference>
<dbReference type="Gene3D" id="2.40.50.100">
    <property type="match status" value="1"/>
</dbReference>
<dbReference type="EMBL" id="JBCEVZ010000019">
    <property type="protein sequence ID" value="MEL5994538.1"/>
    <property type="molecule type" value="Genomic_DNA"/>
</dbReference>
<reference evidence="6 7" key="1">
    <citation type="journal article" date="2018" name="Arch. Microbiol.">
        <title>Hymenobacter segetis sp. nov., isolated from soil.</title>
        <authorList>
            <person name="Ten L.N."/>
            <person name="Lim S.J."/>
            <person name="Kim B.O."/>
            <person name="Kang I.K."/>
            <person name="Jung H.Y."/>
        </authorList>
    </citation>
    <scope>NUCLEOTIDE SEQUENCE [LARGE SCALE GENOMIC DNA]</scope>
    <source>
        <strain evidence="6 7">S7-3-11</strain>
    </source>
</reference>
<feature type="domain" description="CusB-like beta-barrel" evidence="5">
    <location>
        <begin position="240"/>
        <end position="316"/>
    </location>
</feature>
<feature type="compositionally biased region" description="Low complexity" evidence="2">
    <location>
        <begin position="1"/>
        <end position="21"/>
    </location>
</feature>
<feature type="compositionally biased region" description="Gly residues" evidence="2">
    <location>
        <begin position="414"/>
        <end position="426"/>
    </location>
</feature>
<dbReference type="InterPro" id="IPR006143">
    <property type="entry name" value="RND_pump_MFP"/>
</dbReference>
<organism evidence="6 7">
    <name type="scientific">Hymenobacter segetis</name>
    <dbReference type="NCBI Taxonomy" id="2025509"/>
    <lineage>
        <taxon>Bacteria</taxon>
        <taxon>Pseudomonadati</taxon>
        <taxon>Bacteroidota</taxon>
        <taxon>Cytophagia</taxon>
        <taxon>Cytophagales</taxon>
        <taxon>Hymenobacteraceae</taxon>
        <taxon>Hymenobacter</taxon>
    </lineage>
</organism>
<evidence type="ECO:0000259" key="4">
    <source>
        <dbReference type="Pfam" id="PF25917"/>
    </source>
</evidence>
<dbReference type="RefSeq" id="WP_342297749.1">
    <property type="nucleotide sequence ID" value="NZ_JBCEVZ010000019.1"/>
</dbReference>
<dbReference type="InterPro" id="IPR058792">
    <property type="entry name" value="Beta-barrel_RND_2"/>
</dbReference>
<gene>
    <name evidence="6" type="ORF">AAFH49_09985</name>
</gene>
<dbReference type="Gene3D" id="2.40.30.170">
    <property type="match status" value="1"/>
</dbReference>
<comment type="similarity">
    <text evidence="1">Belongs to the membrane fusion protein (MFP) (TC 8.A.1) family.</text>
</comment>
<accession>A0ABU9LX37</accession>
<keyword evidence="3" id="KW-0472">Membrane</keyword>
<sequence>MPPPAAARAAPAVKASAPELASPTAEPQPNRPRRAWVWVVVGLLVAAGVGGYFWLRPSANPWQWYTAPVAIAPLEKTVTATGTLTAVRKVEVGTQVSGVISAIYVDFNSPVRKGQVIAELDKTSLRSALADATAALAKAQVQTSQTLRDFTRSKALYSKSFISRVEYETARNAYQTALSAQHSAQTQQDRARINLGYATIKAPISGVVVDRRVDVGQTVAASFNTPTLFTIANDLTQMQVEAAVDEADIGQVKTAQPARFTVDAYPGRTFRGQVRQVRLQPTILQSVVTYTVIIGVPNADRALLPGMTANLTIATAQYPAAPTVPTGALSFTPPTNFLNSATRPAPTAKTRSANWGTVWVKEGEELKPVRVRVGASDGLHTQVAGPLRAGQWVATGQNPGKPKPKSGSLVPAFSGGGGPGRRGPGM</sequence>
<dbReference type="InterPro" id="IPR058625">
    <property type="entry name" value="MdtA-like_BSH"/>
</dbReference>
<feature type="transmembrane region" description="Helical" evidence="3">
    <location>
        <begin position="35"/>
        <end position="55"/>
    </location>
</feature>
<dbReference type="Gene3D" id="1.10.287.470">
    <property type="entry name" value="Helix hairpin bin"/>
    <property type="match status" value="1"/>
</dbReference>
<dbReference type="NCBIfam" id="TIGR01730">
    <property type="entry name" value="RND_mfp"/>
    <property type="match status" value="1"/>
</dbReference>
<evidence type="ECO:0000256" key="3">
    <source>
        <dbReference type="SAM" id="Phobius"/>
    </source>
</evidence>
<keyword evidence="3" id="KW-0812">Transmembrane</keyword>
<proteinExistence type="inferred from homology"/>
<evidence type="ECO:0000313" key="6">
    <source>
        <dbReference type="EMBL" id="MEL5994538.1"/>
    </source>
</evidence>
<keyword evidence="3" id="KW-1133">Transmembrane helix</keyword>
<dbReference type="Proteomes" id="UP001479606">
    <property type="component" value="Unassembled WGS sequence"/>
</dbReference>
<evidence type="ECO:0000259" key="5">
    <source>
        <dbReference type="Pfam" id="PF25954"/>
    </source>
</evidence>
<evidence type="ECO:0000313" key="7">
    <source>
        <dbReference type="Proteomes" id="UP001479606"/>
    </source>
</evidence>
<dbReference type="Pfam" id="PF25917">
    <property type="entry name" value="BSH_RND"/>
    <property type="match status" value="1"/>
</dbReference>
<dbReference type="Pfam" id="PF25954">
    <property type="entry name" value="Beta-barrel_RND_2"/>
    <property type="match status" value="1"/>
</dbReference>
<name>A0ABU9LX37_9BACT</name>
<evidence type="ECO:0000256" key="2">
    <source>
        <dbReference type="SAM" id="MobiDB-lite"/>
    </source>
</evidence>
<protein>
    <submittedName>
        <fullName evidence="6">Efflux RND transporter periplasmic adaptor subunit</fullName>
    </submittedName>
</protein>
<dbReference type="SUPFAM" id="SSF111369">
    <property type="entry name" value="HlyD-like secretion proteins"/>
    <property type="match status" value="1"/>
</dbReference>
<keyword evidence="7" id="KW-1185">Reference proteome</keyword>